<evidence type="ECO:0000256" key="14">
    <source>
        <dbReference type="ARBA" id="ARBA00048988"/>
    </source>
</evidence>
<dbReference type="PANTHER" id="PTHR11070:SF48">
    <property type="entry name" value="ATP-DEPENDENT HELICASE_NUCLEASE SUBUNIT A"/>
    <property type="match status" value="1"/>
</dbReference>
<dbReference type="InterPro" id="IPR027417">
    <property type="entry name" value="P-loop_NTPase"/>
</dbReference>
<dbReference type="EMBL" id="BGZN01000059">
    <property type="protein sequence ID" value="GBR74613.1"/>
    <property type="molecule type" value="Genomic_DNA"/>
</dbReference>
<dbReference type="Gene3D" id="3.40.50.300">
    <property type="entry name" value="P-loop containing nucleotide triphosphate hydrolases"/>
    <property type="match status" value="4"/>
</dbReference>
<organism evidence="18 19">
    <name type="scientific">Termititenax aidoneus</name>
    <dbReference type="NCBI Taxonomy" id="2218524"/>
    <lineage>
        <taxon>Bacteria</taxon>
        <taxon>Bacillati</taxon>
        <taxon>Candidatus Margulisiibacteriota</taxon>
        <taxon>Candidatus Termititenacia</taxon>
        <taxon>Candidatus Termititenacales</taxon>
        <taxon>Candidatus Termititenacaceae</taxon>
        <taxon>Candidatus Termititenax</taxon>
    </lineage>
</organism>
<evidence type="ECO:0000256" key="9">
    <source>
        <dbReference type="ARBA" id="ARBA00023125"/>
    </source>
</evidence>
<reference evidence="18 19" key="1">
    <citation type="journal article" date="2019" name="ISME J.">
        <title>Genome analyses of uncultured TG2/ZB3 bacteria in 'Margulisbacteria' specifically attached to ectosymbiotic spirochetes of protists in the termite gut.</title>
        <authorList>
            <person name="Utami Y.D."/>
            <person name="Kuwahara H."/>
            <person name="Igai K."/>
            <person name="Murakami T."/>
            <person name="Sugaya K."/>
            <person name="Morikawa T."/>
            <person name="Nagura Y."/>
            <person name="Yuki M."/>
            <person name="Deevong P."/>
            <person name="Inoue T."/>
            <person name="Kihara K."/>
            <person name="Lo N."/>
            <person name="Yamada A."/>
            <person name="Ohkuma M."/>
            <person name="Hongoh Y."/>
        </authorList>
    </citation>
    <scope>NUCLEOTIDE SEQUENCE [LARGE SCALE GENOMIC DNA]</scope>
    <source>
        <strain evidence="18">NkOx7-01</strain>
    </source>
</reference>
<evidence type="ECO:0000259" key="16">
    <source>
        <dbReference type="PROSITE" id="PS51198"/>
    </source>
</evidence>
<evidence type="ECO:0000256" key="2">
    <source>
        <dbReference type="ARBA" id="ARBA00022722"/>
    </source>
</evidence>
<evidence type="ECO:0000256" key="12">
    <source>
        <dbReference type="ARBA" id="ARBA00034617"/>
    </source>
</evidence>
<comment type="catalytic activity">
    <reaction evidence="14">
        <text>ATP + H2O = ADP + phosphate + H(+)</text>
        <dbReference type="Rhea" id="RHEA:13065"/>
        <dbReference type="ChEBI" id="CHEBI:15377"/>
        <dbReference type="ChEBI" id="CHEBI:15378"/>
        <dbReference type="ChEBI" id="CHEBI:30616"/>
        <dbReference type="ChEBI" id="CHEBI:43474"/>
        <dbReference type="ChEBI" id="CHEBI:456216"/>
        <dbReference type="EC" id="5.6.2.4"/>
    </reaction>
</comment>
<dbReference type="Pfam" id="PF12705">
    <property type="entry name" value="PDDEXK_1"/>
    <property type="match status" value="1"/>
</dbReference>
<evidence type="ECO:0000256" key="15">
    <source>
        <dbReference type="PROSITE-ProRule" id="PRU00560"/>
    </source>
</evidence>
<comment type="similarity">
    <text evidence="1">Belongs to the helicase family. UvrD subfamily.</text>
</comment>
<keyword evidence="4" id="KW-0227">DNA damage</keyword>
<evidence type="ECO:0000256" key="8">
    <source>
        <dbReference type="ARBA" id="ARBA00022840"/>
    </source>
</evidence>
<dbReference type="GO" id="GO:0000725">
    <property type="term" value="P:recombinational repair"/>
    <property type="evidence" value="ECO:0007669"/>
    <property type="project" value="TreeGrafter"/>
</dbReference>
<dbReference type="GO" id="GO:0033202">
    <property type="term" value="C:DNA helicase complex"/>
    <property type="evidence" value="ECO:0007669"/>
    <property type="project" value="TreeGrafter"/>
</dbReference>
<dbReference type="EC" id="5.6.2.4" evidence="13"/>
<evidence type="ECO:0000256" key="11">
    <source>
        <dbReference type="ARBA" id="ARBA00023235"/>
    </source>
</evidence>
<dbReference type="InterPro" id="IPR014017">
    <property type="entry name" value="DNA_helicase_UvrD-like_C"/>
</dbReference>
<dbReference type="SUPFAM" id="SSF52540">
    <property type="entry name" value="P-loop containing nucleoside triphosphate hydrolases"/>
    <property type="match status" value="1"/>
</dbReference>
<evidence type="ECO:0000313" key="18">
    <source>
        <dbReference type="EMBL" id="GBR74613.1"/>
    </source>
</evidence>
<protein>
    <recommendedName>
        <fullName evidence="13">DNA 3'-5' helicase</fullName>
        <ecNumber evidence="13">5.6.2.4</ecNumber>
    </recommendedName>
</protein>
<keyword evidence="11" id="KW-0413">Isomerase</keyword>
<feature type="binding site" evidence="15">
    <location>
        <begin position="23"/>
        <end position="30"/>
    </location>
    <ligand>
        <name>ATP</name>
        <dbReference type="ChEBI" id="CHEBI:30616"/>
    </ligand>
</feature>
<dbReference type="GO" id="GO:0005524">
    <property type="term" value="F:ATP binding"/>
    <property type="evidence" value="ECO:0007669"/>
    <property type="project" value="UniProtKB-UniRule"/>
</dbReference>
<evidence type="ECO:0000256" key="5">
    <source>
        <dbReference type="ARBA" id="ARBA00022801"/>
    </source>
</evidence>
<dbReference type="Pfam" id="PF00580">
    <property type="entry name" value="UvrD-helicase"/>
    <property type="match status" value="1"/>
</dbReference>
<keyword evidence="5 15" id="KW-0378">Hydrolase</keyword>
<keyword evidence="2" id="KW-0540">Nuclease</keyword>
<evidence type="ECO:0000256" key="10">
    <source>
        <dbReference type="ARBA" id="ARBA00023204"/>
    </source>
</evidence>
<evidence type="ECO:0000256" key="1">
    <source>
        <dbReference type="ARBA" id="ARBA00009922"/>
    </source>
</evidence>
<dbReference type="GO" id="GO:0004527">
    <property type="term" value="F:exonuclease activity"/>
    <property type="evidence" value="ECO:0007669"/>
    <property type="project" value="UniProtKB-KW"/>
</dbReference>
<dbReference type="InterPro" id="IPR011335">
    <property type="entry name" value="Restrct_endonuc-II-like"/>
</dbReference>
<keyword evidence="10" id="KW-0234">DNA repair</keyword>
<evidence type="ECO:0000256" key="3">
    <source>
        <dbReference type="ARBA" id="ARBA00022741"/>
    </source>
</evidence>
<dbReference type="InterPro" id="IPR000212">
    <property type="entry name" value="DNA_helicase_UvrD/REP"/>
</dbReference>
<dbReference type="Proteomes" id="UP000269352">
    <property type="component" value="Unassembled WGS sequence"/>
</dbReference>
<evidence type="ECO:0000256" key="7">
    <source>
        <dbReference type="ARBA" id="ARBA00022839"/>
    </source>
</evidence>
<dbReference type="GO" id="GO:0005829">
    <property type="term" value="C:cytosol"/>
    <property type="evidence" value="ECO:0007669"/>
    <property type="project" value="TreeGrafter"/>
</dbReference>
<keyword evidence="7" id="KW-0269">Exonuclease</keyword>
<dbReference type="InterPro" id="IPR013986">
    <property type="entry name" value="DExx_box_DNA_helicase_dom_sf"/>
</dbReference>
<dbReference type="Gene3D" id="1.10.486.10">
    <property type="entry name" value="PCRA, domain 4"/>
    <property type="match status" value="1"/>
</dbReference>
<gene>
    <name evidence="18" type="primary">addA</name>
    <name evidence="18" type="ORF">NO1_1758</name>
</gene>
<dbReference type="GO" id="GO:0043138">
    <property type="term" value="F:3'-5' DNA helicase activity"/>
    <property type="evidence" value="ECO:0007669"/>
    <property type="project" value="UniProtKB-EC"/>
</dbReference>
<evidence type="ECO:0000259" key="17">
    <source>
        <dbReference type="PROSITE" id="PS51217"/>
    </source>
</evidence>
<comment type="caution">
    <text evidence="18">The sequence shown here is derived from an EMBL/GenBank/DDBJ whole genome shotgun (WGS) entry which is preliminary data.</text>
</comment>
<dbReference type="Gene3D" id="3.90.320.10">
    <property type="match status" value="1"/>
</dbReference>
<evidence type="ECO:0000256" key="4">
    <source>
        <dbReference type="ARBA" id="ARBA00022763"/>
    </source>
</evidence>
<evidence type="ECO:0000313" key="19">
    <source>
        <dbReference type="Proteomes" id="UP000269352"/>
    </source>
</evidence>
<dbReference type="PROSITE" id="PS51217">
    <property type="entry name" value="UVRD_HELICASE_CTER"/>
    <property type="match status" value="1"/>
</dbReference>
<dbReference type="InterPro" id="IPR014016">
    <property type="entry name" value="UvrD-like_ATP-bd"/>
</dbReference>
<feature type="domain" description="UvrD-like helicase C-terminal" evidence="17">
    <location>
        <begin position="430"/>
        <end position="715"/>
    </location>
</feature>
<keyword evidence="6 15" id="KW-0347">Helicase</keyword>
<dbReference type="Gene3D" id="1.10.10.160">
    <property type="match status" value="1"/>
</dbReference>
<sequence length="1093" mass="123079">MAELTKKQKEIVALRGENISINANAGAGKTFTLIERITALLAAGTPAGKILAVTFTDKAAQELKTKLTAQAREKDLPYWEIESAYIGTFHSLCGRILRENCFQAGLPPNFETLPEIPAELLLEETIENCLEEKLASGSTALDKLLEAYSRQDLAECCVKILAALRAYGLPAEKLRAKSAAQIQAKILEINDRYLQQIYAKIQELCRALSGRPVSEKFAEMRAAVSKLGAKKYSLENLRAIGENIDLRSGGKDAADDKAKLKAIKQFYANNSDFIYFDEAKEAYFAELTVCLSELLAEIQAAYKRRKIRKNQLDFDDLQERALQLLESHAELAKHYQDFFAAALVDEFQDTNEVQDKLLALLAGTRKLCVVGDWKQSIYLFRYADLRLFQKYRERYAKGGGYNMDLQENFRSAKEIVDFANAFCAPLFAADPDTPDYEPLIFGNTEELRKLQGRVDIAFAPVPEKADSSTVDEYSAAEKARQIEAAYIARQIQELQKARPFSDQNKCALLLPYFSHINIFTEALDAAGLKYVLESGGNYYSQGEVVDTLNFLSALNNPADDFRLAAALRSEMANLSDQALFLLTRGKNKKQPLYDLLNHFDPKTLAGADAEKLKKFLAVYRELRGLIGKLPVSKILQLTLEKTFFINNALSHRENAERKLANLNKLLDISKGFDDRSLQYFISYIQKLQEKESREEEADLSDNSSVRIMTIHKAKGLEFENVFVADLYRHRTALRLAKIIFHKDLYKDSQTQTEPGIPLALSSAADRDAPEADNISLAYAHAKRKQEQLELEESRRLFYVAITRAKEKLFLTSACRPEKDAELTEECLQTRNIGLWLRYFCVKQPQIRHGAAVIESIEAQPLHKSAQTILKPPALDFTESAPAAEPHYKLNVLPATLAAYLLADSRKFILDYFHGFTMDEHLTPKNNSLDMQKIGTAVHRIIAAGSSAQLELPDNFTAAEKDYLQQCLANYAKSALPDLLQKNEHFHEVSLDYLLDGVRFNGVADLIVKTTDGWEIYDFKTSRTPTPENAAQYKNQLSIYAAILRQLLPGQKIKGFVFYLHAGQTSTPVELNENVLTGCLREIQKINAVERDKV</sequence>
<feature type="domain" description="UvrD-like helicase ATP-binding" evidence="16">
    <location>
        <begin position="2"/>
        <end position="412"/>
    </location>
</feature>
<dbReference type="InterPro" id="IPR038726">
    <property type="entry name" value="PDDEXK_AddAB-type"/>
</dbReference>
<evidence type="ECO:0000256" key="13">
    <source>
        <dbReference type="ARBA" id="ARBA00034808"/>
    </source>
</evidence>
<name>A0A388TCK3_TERA1</name>
<keyword evidence="8 15" id="KW-0067">ATP-binding</keyword>
<dbReference type="Pfam" id="PF13361">
    <property type="entry name" value="UvrD_C"/>
    <property type="match status" value="1"/>
</dbReference>
<dbReference type="SUPFAM" id="SSF52980">
    <property type="entry name" value="Restriction endonuclease-like"/>
    <property type="match status" value="1"/>
</dbReference>
<accession>A0A388TCK3</accession>
<proteinExistence type="inferred from homology"/>
<keyword evidence="3 15" id="KW-0547">Nucleotide-binding</keyword>
<dbReference type="PROSITE" id="PS51198">
    <property type="entry name" value="UVRD_HELICASE_ATP_BIND"/>
    <property type="match status" value="1"/>
</dbReference>
<dbReference type="AlphaFoldDB" id="A0A388TCK3"/>
<keyword evidence="9" id="KW-0238">DNA-binding</keyword>
<comment type="catalytic activity">
    <reaction evidence="12">
        <text>Couples ATP hydrolysis with the unwinding of duplex DNA by translocating in the 3'-5' direction.</text>
        <dbReference type="EC" id="5.6.2.4"/>
    </reaction>
</comment>
<keyword evidence="19" id="KW-1185">Reference proteome</keyword>
<evidence type="ECO:0000256" key="6">
    <source>
        <dbReference type="ARBA" id="ARBA00022806"/>
    </source>
</evidence>
<dbReference type="PANTHER" id="PTHR11070">
    <property type="entry name" value="UVRD / RECB / PCRA DNA HELICASE FAMILY MEMBER"/>
    <property type="match status" value="1"/>
</dbReference>
<dbReference type="InterPro" id="IPR011604">
    <property type="entry name" value="PDDEXK-like_dom_sf"/>
</dbReference>
<dbReference type="GO" id="GO:0003677">
    <property type="term" value="F:DNA binding"/>
    <property type="evidence" value="ECO:0007669"/>
    <property type="project" value="UniProtKB-KW"/>
</dbReference>